<dbReference type="EMBL" id="JAXOVW010000010">
    <property type="protein sequence ID" value="MDZ5606919.1"/>
    <property type="molecule type" value="Genomic_DNA"/>
</dbReference>
<name>A0ABU5JU07_9BACI</name>
<reference evidence="3" key="1">
    <citation type="submission" date="2023-11" db="EMBL/GenBank/DDBJ databases">
        <title>Genome Sequence of Bacillus pseudomycoides stain BUPM19.</title>
        <authorList>
            <person name="Farhat A."/>
        </authorList>
    </citation>
    <scope>NUCLEOTIDE SEQUENCE [LARGE SCALE GENOMIC DNA]</scope>
    <source>
        <strain evidence="3">BUPM19</strain>
    </source>
</reference>
<evidence type="ECO:0000313" key="3">
    <source>
        <dbReference type="Proteomes" id="UP001291930"/>
    </source>
</evidence>
<dbReference type="RefSeq" id="WP_374217250.1">
    <property type="nucleotide sequence ID" value="NZ_JAXOVW010000010.1"/>
</dbReference>
<evidence type="ECO:0000313" key="2">
    <source>
        <dbReference type="EMBL" id="MDZ5606919.1"/>
    </source>
</evidence>
<keyword evidence="3" id="KW-1185">Reference proteome</keyword>
<dbReference type="InterPro" id="IPR039519">
    <property type="entry name" value="YokE-like_PH"/>
</dbReference>
<proteinExistence type="predicted"/>
<comment type="caution">
    <text evidence="2">The sequence shown here is derived from an EMBL/GenBank/DDBJ whole genome shotgun (WGS) entry which is preliminary data.</text>
</comment>
<dbReference type="Pfam" id="PF14470">
    <property type="entry name" value="bPH_3"/>
    <property type="match status" value="1"/>
</dbReference>
<organism evidence="2 3">
    <name type="scientific">Bacillus bingmayongensis</name>
    <dbReference type="NCBI Taxonomy" id="1150157"/>
    <lineage>
        <taxon>Bacteria</taxon>
        <taxon>Bacillati</taxon>
        <taxon>Bacillota</taxon>
        <taxon>Bacilli</taxon>
        <taxon>Bacillales</taxon>
        <taxon>Bacillaceae</taxon>
        <taxon>Bacillus</taxon>
    </lineage>
</organism>
<gene>
    <name evidence="2" type="ORF">U2I54_07325</name>
</gene>
<dbReference type="Proteomes" id="UP001291930">
    <property type="component" value="Unassembled WGS sequence"/>
</dbReference>
<feature type="domain" description="YokE-like PH" evidence="1">
    <location>
        <begin position="12"/>
        <end position="104"/>
    </location>
</feature>
<protein>
    <submittedName>
        <fullName evidence="2">PH domain-containing protein</fullName>
    </submittedName>
</protein>
<sequence length="109" mass="13029">MNDLLLNVKKYLESDEQILSFVVGIFEKDNFSFSYQQGIFVATNKRILFYGEFLYYPITFEEYSYFCIDDIEIFPRLVFIHNSEVVVAKYIQARNVKKFFDAVRANLYN</sequence>
<accession>A0ABU5JU07</accession>
<evidence type="ECO:0000259" key="1">
    <source>
        <dbReference type="Pfam" id="PF14470"/>
    </source>
</evidence>